<comment type="caution">
    <text evidence="16">The sequence shown here is derived from an EMBL/GenBank/DDBJ whole genome shotgun (WGS) entry which is preliminary data.</text>
</comment>
<reference evidence="16 17" key="1">
    <citation type="journal article" date="2024" name="Chem. Sci.">
        <title>Discovery of megapolipeptins by genome mining of a Burkholderiales bacteria collection.</title>
        <authorList>
            <person name="Paulo B.S."/>
            <person name="Recchia M.J.J."/>
            <person name="Lee S."/>
            <person name="Fergusson C.H."/>
            <person name="Romanowski S.B."/>
            <person name="Hernandez A."/>
            <person name="Krull N."/>
            <person name="Liu D.Y."/>
            <person name="Cavanagh H."/>
            <person name="Bos A."/>
            <person name="Gray C.A."/>
            <person name="Murphy B.T."/>
            <person name="Linington R.G."/>
            <person name="Eustaquio A.S."/>
        </authorList>
    </citation>
    <scope>NUCLEOTIDE SEQUENCE [LARGE SCALE GENOMIC DNA]</scope>
    <source>
        <strain evidence="16 17">RL17-338-BIC-A</strain>
    </source>
</reference>
<keyword evidence="7" id="KW-1278">Translocase</keyword>
<accession>A0ABW9DMU5</accession>
<dbReference type="NCBIfam" id="TIGR01026">
    <property type="entry name" value="fliI_yscN"/>
    <property type="match status" value="1"/>
</dbReference>
<dbReference type="SUPFAM" id="SSF52540">
    <property type="entry name" value="P-loop containing nucleoside triphosphate hydrolases"/>
    <property type="match status" value="1"/>
</dbReference>
<keyword evidence="3" id="KW-0963">Cytoplasm</keyword>
<organism evidence="16 17">
    <name type="scientific">Paraburkholderia metrosideri</name>
    <dbReference type="NCBI Taxonomy" id="580937"/>
    <lineage>
        <taxon>Bacteria</taxon>
        <taxon>Pseudomonadati</taxon>
        <taxon>Pseudomonadota</taxon>
        <taxon>Betaproteobacteria</taxon>
        <taxon>Burkholderiales</taxon>
        <taxon>Burkholderiaceae</taxon>
        <taxon>Paraburkholderia</taxon>
    </lineage>
</organism>
<dbReference type="InterPro" id="IPR004100">
    <property type="entry name" value="ATPase_F1/V1/A1_a/bsu_N"/>
</dbReference>
<evidence type="ECO:0000256" key="1">
    <source>
        <dbReference type="ARBA" id="ARBA00004496"/>
    </source>
</evidence>
<dbReference type="NCBIfam" id="TIGR02546">
    <property type="entry name" value="III_secr_ATP"/>
    <property type="match status" value="1"/>
</dbReference>
<evidence type="ECO:0000256" key="14">
    <source>
        <dbReference type="ARBA" id="ARBA00034006"/>
    </source>
</evidence>
<sequence>MTSSIAADAVVEDLAQLNVLADSIEVELATGAQPSTRGKVLEAIGTLIRVSGIDVRYGELCELRTPQGALMQLAEVVGFSRDTALLSPFGRFDGLSRDTQVIALGKPLAIPVGPELFGRVIDSTGRPIDGLAAIETLDTAPIYAAPPNAMSRPLLDRPLDTGVRVVDGMLTLGEGQRVGIFAPAGVGKSTLMGMFARGTACDLNVIALIGERGREVREFVEQILGPEGMARSIVVCATSDRSSIERVKAAYAATAIAEHFRDAGKRVLLMMDSLTRFARAQREIGLAAGEPPARRGFPPSIFAELPRLLERAGLSAHGSITALYTVLVEDESGSDPIAEEVRGILDGHMILSREIAARNQYPAIDVMASLSRVMPQVTDAAHMGAAGHVRRLLARHREIETLLQLGEYRAGGDPVADEAVRKHDAIREFLSQRTDEFSSRADTLTALQALQRP</sequence>
<dbReference type="InterPro" id="IPR040627">
    <property type="entry name" value="T3SS_ATPase_C"/>
</dbReference>
<dbReference type="InterPro" id="IPR027417">
    <property type="entry name" value="P-loop_NTPase"/>
</dbReference>
<keyword evidence="17" id="KW-1185">Reference proteome</keyword>
<dbReference type="Gene3D" id="3.40.50.12240">
    <property type="match status" value="1"/>
</dbReference>
<keyword evidence="4" id="KW-0547">Nucleotide-binding</keyword>
<evidence type="ECO:0000256" key="2">
    <source>
        <dbReference type="ARBA" id="ARBA00022448"/>
    </source>
</evidence>
<dbReference type="NCBIfam" id="NF006575">
    <property type="entry name" value="PRK09099.1"/>
    <property type="match status" value="1"/>
</dbReference>
<evidence type="ECO:0000313" key="16">
    <source>
        <dbReference type="EMBL" id="MFM0636372.1"/>
    </source>
</evidence>
<dbReference type="InterPro" id="IPR003593">
    <property type="entry name" value="AAA+_ATPase"/>
</dbReference>
<keyword evidence="2" id="KW-0813">Transport</keyword>
<dbReference type="EC" id="7.4.2.8" evidence="12"/>
<dbReference type="InterPro" id="IPR013380">
    <property type="entry name" value="ATPase_T3SS_SctN"/>
</dbReference>
<dbReference type="Pfam" id="PF02874">
    <property type="entry name" value="ATP-synt_ab_N"/>
    <property type="match status" value="1"/>
</dbReference>
<evidence type="ECO:0000256" key="13">
    <source>
        <dbReference type="ARBA" id="ARBA00024442"/>
    </source>
</evidence>
<evidence type="ECO:0000256" key="6">
    <source>
        <dbReference type="ARBA" id="ARBA00022927"/>
    </source>
</evidence>
<keyword evidence="6" id="KW-0653">Protein transport</keyword>
<comment type="subcellular location">
    <subcellularLocation>
        <location evidence="1">Cytoplasm</location>
    </subcellularLocation>
</comment>
<feature type="domain" description="AAA+ ATPase" evidence="15">
    <location>
        <begin position="174"/>
        <end position="356"/>
    </location>
</feature>
<dbReference type="RefSeq" id="WP_408334332.1">
    <property type="nucleotide sequence ID" value="NZ_JAQQCF010000004.1"/>
</dbReference>
<evidence type="ECO:0000256" key="7">
    <source>
        <dbReference type="ARBA" id="ARBA00022967"/>
    </source>
</evidence>
<evidence type="ECO:0000256" key="5">
    <source>
        <dbReference type="ARBA" id="ARBA00022840"/>
    </source>
</evidence>
<proteinExistence type="inferred from homology"/>
<dbReference type="Pfam" id="PF18269">
    <property type="entry name" value="T3SS_ATPase_C"/>
    <property type="match status" value="1"/>
</dbReference>
<name>A0ABW9DMU5_9BURK</name>
<evidence type="ECO:0000256" key="8">
    <source>
        <dbReference type="ARBA" id="ARBA00023026"/>
    </source>
</evidence>
<dbReference type="CDD" id="cd01136">
    <property type="entry name" value="ATPase_flagellum-secretory_path_III"/>
    <property type="match status" value="1"/>
</dbReference>
<comment type="similarity">
    <text evidence="11">Belongs to the ATPase alpha/beta chains family. T3SS ATPase subfamily.</text>
</comment>
<keyword evidence="10" id="KW-0139">CF(1)</keyword>
<keyword evidence="5" id="KW-0067">ATP-binding</keyword>
<dbReference type="InterPro" id="IPR000194">
    <property type="entry name" value="ATPase_F1/V1/A1_a/bsu_nucl-bd"/>
</dbReference>
<dbReference type="InterPro" id="IPR020003">
    <property type="entry name" value="ATPase_a/bsu_AS"/>
</dbReference>
<evidence type="ECO:0000259" key="15">
    <source>
        <dbReference type="SMART" id="SM00382"/>
    </source>
</evidence>
<dbReference type="PANTHER" id="PTHR15184:SF9">
    <property type="entry name" value="SPI-1 TYPE 3 SECRETION SYSTEM ATPASE"/>
    <property type="match status" value="1"/>
</dbReference>
<dbReference type="InterPro" id="IPR005714">
    <property type="entry name" value="ATPase_T3SS_FliI/YscN"/>
</dbReference>
<gene>
    <name evidence="16" type="primary">sctN</name>
    <name evidence="16" type="ORF">PQQ63_06670</name>
</gene>
<dbReference type="InterPro" id="IPR050053">
    <property type="entry name" value="ATPase_alpha/beta_chains"/>
</dbReference>
<evidence type="ECO:0000256" key="4">
    <source>
        <dbReference type="ARBA" id="ARBA00022741"/>
    </source>
</evidence>
<dbReference type="SMART" id="SM00382">
    <property type="entry name" value="AAA"/>
    <property type="match status" value="1"/>
</dbReference>
<comment type="catalytic activity">
    <reaction evidence="14">
        <text>ATP + H2O + cellular proteinSide 1 = ADP + phosphate + cellular proteinSide 2.</text>
        <dbReference type="EC" id="7.4.2.8"/>
    </reaction>
</comment>
<dbReference type="Pfam" id="PF00006">
    <property type="entry name" value="ATP-synt_ab"/>
    <property type="match status" value="1"/>
</dbReference>
<keyword evidence="10" id="KW-0066">ATP synthesis</keyword>
<dbReference type="CDD" id="cd18117">
    <property type="entry name" value="ATP-synt_flagellum-secretory_path_III_N"/>
    <property type="match status" value="1"/>
</dbReference>
<keyword evidence="9" id="KW-0472">Membrane</keyword>
<dbReference type="EMBL" id="JAQQCF010000004">
    <property type="protein sequence ID" value="MFM0636372.1"/>
    <property type="molecule type" value="Genomic_DNA"/>
</dbReference>
<protein>
    <recommendedName>
        <fullName evidence="13">Type 3 secretion system ATPase</fullName>
        <ecNumber evidence="12">7.4.2.8</ecNumber>
    </recommendedName>
</protein>
<evidence type="ECO:0000256" key="11">
    <source>
        <dbReference type="ARBA" id="ARBA00024342"/>
    </source>
</evidence>
<evidence type="ECO:0000256" key="9">
    <source>
        <dbReference type="ARBA" id="ARBA00023136"/>
    </source>
</evidence>
<keyword evidence="8" id="KW-0843">Virulence</keyword>
<evidence type="ECO:0000313" key="17">
    <source>
        <dbReference type="Proteomes" id="UP001629432"/>
    </source>
</evidence>
<evidence type="ECO:0000256" key="12">
    <source>
        <dbReference type="ARBA" id="ARBA00024382"/>
    </source>
</evidence>
<dbReference type="PROSITE" id="PS00152">
    <property type="entry name" value="ATPASE_ALPHA_BETA"/>
    <property type="match status" value="1"/>
</dbReference>
<dbReference type="PANTHER" id="PTHR15184">
    <property type="entry name" value="ATP SYNTHASE"/>
    <property type="match status" value="1"/>
</dbReference>
<evidence type="ECO:0000256" key="3">
    <source>
        <dbReference type="ARBA" id="ARBA00022490"/>
    </source>
</evidence>
<evidence type="ECO:0000256" key="10">
    <source>
        <dbReference type="ARBA" id="ARBA00023196"/>
    </source>
</evidence>
<dbReference type="Proteomes" id="UP001629432">
    <property type="component" value="Unassembled WGS sequence"/>
</dbReference>